<accession>A0A6M3XMC3</accession>
<reference evidence="3" key="1">
    <citation type="submission" date="2020-03" db="EMBL/GenBank/DDBJ databases">
        <title>The deep terrestrial virosphere.</title>
        <authorList>
            <person name="Holmfeldt K."/>
            <person name="Nilsson E."/>
            <person name="Simone D."/>
            <person name="Lopez-Fernandez M."/>
            <person name="Wu X."/>
            <person name="de Brujin I."/>
            <person name="Lundin D."/>
            <person name="Andersson A."/>
            <person name="Bertilsson S."/>
            <person name="Dopson M."/>
        </authorList>
    </citation>
    <scope>NUCLEOTIDE SEQUENCE</scope>
    <source>
        <strain evidence="2">MM415A00243</strain>
        <strain evidence="1">MM415B00422</strain>
        <strain evidence="3">TM448B01434</strain>
    </source>
</reference>
<proteinExistence type="predicted"/>
<dbReference type="EMBL" id="MT142521">
    <property type="protein sequence ID" value="QJA83952.1"/>
    <property type="molecule type" value="Genomic_DNA"/>
</dbReference>
<evidence type="ECO:0000313" key="2">
    <source>
        <dbReference type="EMBL" id="QJA83952.1"/>
    </source>
</evidence>
<organism evidence="3">
    <name type="scientific">viral metagenome</name>
    <dbReference type="NCBI Taxonomy" id="1070528"/>
    <lineage>
        <taxon>unclassified sequences</taxon>
        <taxon>metagenomes</taxon>
        <taxon>organismal metagenomes</taxon>
    </lineage>
</organism>
<dbReference type="AlphaFoldDB" id="A0A6M3XMC3"/>
<sequence>MAIDIRQSQTRAVRLVPESEVGFTSPTASIIDADGTELATPTAVVDTLSTTIASAANAFRWTLTSATGVVVGRWYKVTNDGQAYVVQVVDLNGSVVEVEPPLPETPDASSPFVGHEVAVTIPAAATATRGTWFRLEVVDAANTDVGARLFFHVVRQRFLAGFRADHARLFVSANWPSQEFSGQEYDNFVVDVRQEIRAELLERGVYAEIYLDPDAIRPLAHAILRRDLAISYGLVPVGEDDKDRYIERQRTEIGNRIAQLVRSYQPRDADDDGAVDDDKLSVFTVVNVL</sequence>
<protein>
    <submittedName>
        <fullName evidence="3">Uncharacterized protein</fullName>
    </submittedName>
</protein>
<name>A0A6M3XMC3_9ZZZZ</name>
<evidence type="ECO:0000313" key="3">
    <source>
        <dbReference type="EMBL" id="QJH98956.1"/>
    </source>
</evidence>
<dbReference type="EMBL" id="MT141535">
    <property type="protein sequence ID" value="QJA65252.1"/>
    <property type="molecule type" value="Genomic_DNA"/>
</dbReference>
<gene>
    <name evidence="2" type="ORF">MM415A00243_0014</name>
    <name evidence="1" type="ORF">MM415B00422_0014</name>
    <name evidence="3" type="ORF">TM448B01434_0009</name>
</gene>
<dbReference type="EMBL" id="MT144760">
    <property type="protein sequence ID" value="QJH98956.1"/>
    <property type="molecule type" value="Genomic_DNA"/>
</dbReference>
<evidence type="ECO:0000313" key="1">
    <source>
        <dbReference type="EMBL" id="QJA65252.1"/>
    </source>
</evidence>